<gene>
    <name evidence="1" type="ORF">FISHEDRAFT_74485</name>
</gene>
<proteinExistence type="predicted"/>
<protein>
    <submittedName>
        <fullName evidence="1">Uncharacterized protein</fullName>
    </submittedName>
</protein>
<sequence length="551" mass="62605">MSPSLVTPHCLWTPPCPSDYSPPTWSELRDQPLSPALLRDIEARRALGPAMDPDSPGANIYCNLAQIAFNCAQNQLPEDTAHSPEHLFAEGLHMFDIPVGDPQHKNLMYTLVDQYVTALKCMVRDVTALLDRTTNGMSVVMLLNPNLQLRNAGGSCNGLRTDVTTPVDYTVFATPRFVNSVPHSIHLPFRAALDTVAHMYSPTVADSFKKAITNAEAGKPPAIMQTPGACTFLPVHASPTAQFLLAVPYEYQWELKYVPDGATFPSKPDIEDLIEAAIEALGDTNLSLALRRLRRDNRDLRMQVASLKQPTLSQMIVDYHNDRELVMSLKEKVSILERINRRHVQLCEDLAMVTFFPNDVSPPLNRQVLFERLLATLNSDPGMEGDSKLRLISNRDYKAQTERIAQLCDRLVYVQGQFNAERTMLLRVEARDRAWRERFQLYSRYLSHRTPVRWSEVPHMSDLPTVEDEDDNWKEVLGEYTFEYIRRKDLRYMLRPIYHIALSLSPEYWCPVIEDKFYDHDFGYLPGLVLAVGADLIAGKVGAYNRVLEEE</sequence>
<dbReference type="EMBL" id="KN881931">
    <property type="protein sequence ID" value="KIY47551.1"/>
    <property type="molecule type" value="Genomic_DNA"/>
</dbReference>
<evidence type="ECO:0000313" key="2">
    <source>
        <dbReference type="Proteomes" id="UP000054144"/>
    </source>
</evidence>
<accession>A0A0D7AC94</accession>
<name>A0A0D7AC94_9AGAR</name>
<dbReference type="AlphaFoldDB" id="A0A0D7AC94"/>
<organism evidence="1 2">
    <name type="scientific">Fistulina hepatica ATCC 64428</name>
    <dbReference type="NCBI Taxonomy" id="1128425"/>
    <lineage>
        <taxon>Eukaryota</taxon>
        <taxon>Fungi</taxon>
        <taxon>Dikarya</taxon>
        <taxon>Basidiomycota</taxon>
        <taxon>Agaricomycotina</taxon>
        <taxon>Agaricomycetes</taxon>
        <taxon>Agaricomycetidae</taxon>
        <taxon>Agaricales</taxon>
        <taxon>Fistulinaceae</taxon>
        <taxon>Fistulina</taxon>
    </lineage>
</organism>
<keyword evidence="2" id="KW-1185">Reference proteome</keyword>
<dbReference type="Proteomes" id="UP000054144">
    <property type="component" value="Unassembled WGS sequence"/>
</dbReference>
<evidence type="ECO:0000313" key="1">
    <source>
        <dbReference type="EMBL" id="KIY47551.1"/>
    </source>
</evidence>
<reference evidence="1 2" key="1">
    <citation type="journal article" date="2015" name="Fungal Genet. Biol.">
        <title>Evolution of novel wood decay mechanisms in Agaricales revealed by the genome sequences of Fistulina hepatica and Cylindrobasidium torrendii.</title>
        <authorList>
            <person name="Floudas D."/>
            <person name="Held B.W."/>
            <person name="Riley R."/>
            <person name="Nagy L.G."/>
            <person name="Koehler G."/>
            <person name="Ransdell A.S."/>
            <person name="Younus H."/>
            <person name="Chow J."/>
            <person name="Chiniquy J."/>
            <person name="Lipzen A."/>
            <person name="Tritt A."/>
            <person name="Sun H."/>
            <person name="Haridas S."/>
            <person name="LaButti K."/>
            <person name="Ohm R.A."/>
            <person name="Kues U."/>
            <person name="Blanchette R.A."/>
            <person name="Grigoriev I.V."/>
            <person name="Minto R.E."/>
            <person name="Hibbett D.S."/>
        </authorList>
    </citation>
    <scope>NUCLEOTIDE SEQUENCE [LARGE SCALE GENOMIC DNA]</scope>
    <source>
        <strain evidence="1 2">ATCC 64428</strain>
    </source>
</reference>